<evidence type="ECO:0000313" key="1">
    <source>
        <dbReference type="EMBL" id="PWN49806.1"/>
    </source>
</evidence>
<reference evidence="1 2" key="1">
    <citation type="journal article" date="2018" name="Mol. Biol. Evol.">
        <title>Broad Genomic Sampling Reveals a Smut Pathogenic Ancestry of the Fungal Clade Ustilaginomycotina.</title>
        <authorList>
            <person name="Kijpornyongpan T."/>
            <person name="Mondo S.J."/>
            <person name="Barry K."/>
            <person name="Sandor L."/>
            <person name="Lee J."/>
            <person name="Lipzen A."/>
            <person name="Pangilinan J."/>
            <person name="LaButti K."/>
            <person name="Hainaut M."/>
            <person name="Henrissat B."/>
            <person name="Grigoriev I.V."/>
            <person name="Spatafora J.W."/>
            <person name="Aime M.C."/>
        </authorList>
    </citation>
    <scope>NUCLEOTIDE SEQUENCE [LARGE SCALE GENOMIC DNA]</scope>
    <source>
        <strain evidence="1 2">SA 807</strain>
    </source>
</reference>
<keyword evidence="2" id="KW-1185">Reference proteome</keyword>
<proteinExistence type="predicted"/>
<dbReference type="Proteomes" id="UP000245626">
    <property type="component" value="Unassembled WGS sequence"/>
</dbReference>
<sequence length="374" mass="41635">MLSERQRTWLYPPIRTPPPTLLPPPPKPLVTQSPLSTDLPPLKNSIHPYLLSSPFLFTALRSSIRDGGSYRPLNPLHHAYFSTSQPPEPPSKFPLRGWPAIRARPFLHIFSFATLHLTLAWALIPPIYTFFRSTGSANALLAGPQVAWILNRPVPDWFPLAMRIKRQGADGSVDGFDDDHDGKLTVEDLIEVMARNFAGKAWKASVGAYGQAKGLGELARGGMSLFKKKAEVEDGKRAQEQEEVELERVEKTLTRSAMDLLRGVREKRRKGKEGTPVADGSEEGSTTESGEAEIRAIEEEMVTRKERKGWISKSLGSTVGKSALRNAQEIKLTQVRDAIAAYVVVKTLFPLRLPVSLLLTPRFARLLTRIFSRS</sequence>
<evidence type="ECO:0000313" key="2">
    <source>
        <dbReference type="Proteomes" id="UP000245626"/>
    </source>
</evidence>
<accession>A0ACD0NVJ6</accession>
<name>A0ACD0NVJ6_9BASI</name>
<protein>
    <submittedName>
        <fullName evidence="1">Uncharacterized protein</fullName>
    </submittedName>
</protein>
<organism evidence="1 2">
    <name type="scientific">Violaceomyces palustris</name>
    <dbReference type="NCBI Taxonomy" id="1673888"/>
    <lineage>
        <taxon>Eukaryota</taxon>
        <taxon>Fungi</taxon>
        <taxon>Dikarya</taxon>
        <taxon>Basidiomycota</taxon>
        <taxon>Ustilaginomycotina</taxon>
        <taxon>Ustilaginomycetes</taxon>
        <taxon>Violaceomycetales</taxon>
        <taxon>Violaceomycetaceae</taxon>
        <taxon>Violaceomyces</taxon>
    </lineage>
</organism>
<dbReference type="EMBL" id="KZ820004">
    <property type="protein sequence ID" value="PWN49806.1"/>
    <property type="molecule type" value="Genomic_DNA"/>
</dbReference>
<gene>
    <name evidence="1" type="ORF">IE53DRAFT_387951</name>
</gene>